<protein>
    <submittedName>
        <fullName evidence="1">7133_t:CDS:1</fullName>
    </submittedName>
</protein>
<organism evidence="1 2">
    <name type="scientific">Funneliformis caledonium</name>
    <dbReference type="NCBI Taxonomy" id="1117310"/>
    <lineage>
        <taxon>Eukaryota</taxon>
        <taxon>Fungi</taxon>
        <taxon>Fungi incertae sedis</taxon>
        <taxon>Mucoromycota</taxon>
        <taxon>Glomeromycotina</taxon>
        <taxon>Glomeromycetes</taxon>
        <taxon>Glomerales</taxon>
        <taxon>Glomeraceae</taxon>
        <taxon>Funneliformis</taxon>
    </lineage>
</organism>
<sequence>SSIYRAAVIQPFSIIQRVSLVLPDYTKNLIYEYRNKKIELYLEILGEVYLRSALSLEKLTS</sequence>
<proteinExistence type="predicted"/>
<evidence type="ECO:0000313" key="1">
    <source>
        <dbReference type="EMBL" id="CAG8590841.1"/>
    </source>
</evidence>
<keyword evidence="2" id="KW-1185">Reference proteome</keyword>
<evidence type="ECO:0000313" key="2">
    <source>
        <dbReference type="Proteomes" id="UP000789570"/>
    </source>
</evidence>
<gene>
    <name evidence="1" type="ORF">FCALED_LOCUS8086</name>
</gene>
<dbReference type="Proteomes" id="UP000789570">
    <property type="component" value="Unassembled WGS sequence"/>
</dbReference>
<dbReference type="AlphaFoldDB" id="A0A9N9GBJ2"/>
<name>A0A9N9GBJ2_9GLOM</name>
<comment type="caution">
    <text evidence="1">The sequence shown here is derived from an EMBL/GenBank/DDBJ whole genome shotgun (WGS) entry which is preliminary data.</text>
</comment>
<reference evidence="1" key="1">
    <citation type="submission" date="2021-06" db="EMBL/GenBank/DDBJ databases">
        <authorList>
            <person name="Kallberg Y."/>
            <person name="Tangrot J."/>
            <person name="Rosling A."/>
        </authorList>
    </citation>
    <scope>NUCLEOTIDE SEQUENCE</scope>
    <source>
        <strain evidence="1">UK204</strain>
    </source>
</reference>
<dbReference type="EMBL" id="CAJVPQ010002282">
    <property type="protein sequence ID" value="CAG8590841.1"/>
    <property type="molecule type" value="Genomic_DNA"/>
</dbReference>
<feature type="non-terminal residue" evidence="1">
    <location>
        <position position="1"/>
    </location>
</feature>
<accession>A0A9N9GBJ2</accession>